<accession>A0ABU0Z6U8</accession>
<dbReference type="Pfam" id="PF13338">
    <property type="entry name" value="AbiEi_4"/>
    <property type="match status" value="1"/>
</dbReference>
<dbReference type="RefSeq" id="WP_308870057.1">
    <property type="nucleotide sequence ID" value="NZ_JAVFWO010000009.1"/>
</dbReference>
<gene>
    <name evidence="2" type="ORF">Q9R08_20215</name>
</gene>
<dbReference type="EMBL" id="JAVFWO010000009">
    <property type="protein sequence ID" value="MDQ7880324.1"/>
    <property type="molecule type" value="Genomic_DNA"/>
</dbReference>
<evidence type="ECO:0000313" key="3">
    <source>
        <dbReference type="Proteomes" id="UP001235133"/>
    </source>
</evidence>
<dbReference type="Proteomes" id="UP001235133">
    <property type="component" value="Unassembled WGS sequence"/>
</dbReference>
<evidence type="ECO:0000259" key="1">
    <source>
        <dbReference type="Pfam" id="PF13338"/>
    </source>
</evidence>
<reference evidence="2 3" key="1">
    <citation type="submission" date="2023-08" db="EMBL/GenBank/DDBJ databases">
        <title>Microbacterium psychrotolerans sp. nov., a psychrotolerant bacterium isolated from soil in Heilongjiang Province, China.</title>
        <authorList>
            <person name="An P."/>
            <person name="Zhao D."/>
            <person name="Xiang H."/>
        </authorList>
    </citation>
    <scope>NUCLEOTIDE SEQUENCE [LARGE SCALE GENOMIC DNA]</scope>
    <source>
        <strain evidence="2 3">QXD-8</strain>
    </source>
</reference>
<protein>
    <submittedName>
        <fullName evidence="2">Type IV toxin-antitoxin system AbiEi family antitoxin domain-containing protein</fullName>
    </submittedName>
</protein>
<organism evidence="2 3">
    <name type="scientific">Microbacterium psychrotolerans</name>
    <dbReference type="NCBI Taxonomy" id="3068321"/>
    <lineage>
        <taxon>Bacteria</taxon>
        <taxon>Bacillati</taxon>
        <taxon>Actinomycetota</taxon>
        <taxon>Actinomycetes</taxon>
        <taxon>Micrococcales</taxon>
        <taxon>Microbacteriaceae</taxon>
        <taxon>Microbacterium</taxon>
    </lineage>
</organism>
<keyword evidence="3" id="KW-1185">Reference proteome</keyword>
<proteinExistence type="predicted"/>
<dbReference type="InterPro" id="IPR025159">
    <property type="entry name" value="AbiEi_N"/>
</dbReference>
<name>A0ABU0Z6U8_9MICO</name>
<comment type="caution">
    <text evidence="2">The sequence shown here is derived from an EMBL/GenBank/DDBJ whole genome shotgun (WGS) entry which is preliminary data.</text>
</comment>
<sequence length="246" mass="25775">MRAVDALEVLELLGSTQRGLVTTAQAREAGLSGVDLTRLAASGKALRVRHGVYALPSAGVDRLQDLRAAWLAASANGDVVVSGASAAAVHGLGDLVPAAHDFTAPVRRQSTLPDVRFHRAKLNDNDVTVVDGLPVTTVVRTATDLAASSLDSGHLAGFLSAAVEDRDVDVEELAQALSPHAAHYGFDTGRALLAGFAPEYLTAALRSAVRTAVTRSTKFRKQALELLEEPDGAKTLLSLLEKRLAS</sequence>
<evidence type="ECO:0000313" key="2">
    <source>
        <dbReference type="EMBL" id="MDQ7880324.1"/>
    </source>
</evidence>
<feature type="domain" description="AbiEi antitoxin N-terminal" evidence="1">
    <location>
        <begin position="16"/>
        <end position="56"/>
    </location>
</feature>